<dbReference type="InterPro" id="IPR036188">
    <property type="entry name" value="FAD/NAD-bd_sf"/>
</dbReference>
<dbReference type="Proteomes" id="UP000238701">
    <property type="component" value="Unassembled WGS sequence"/>
</dbReference>
<organism evidence="1 2">
    <name type="scientific">Candidatus Sulfotelmatobacter kueseliae</name>
    <dbReference type="NCBI Taxonomy" id="2042962"/>
    <lineage>
        <taxon>Bacteria</taxon>
        <taxon>Pseudomonadati</taxon>
        <taxon>Acidobacteriota</taxon>
        <taxon>Terriglobia</taxon>
        <taxon>Terriglobales</taxon>
        <taxon>Candidatus Korobacteraceae</taxon>
        <taxon>Candidatus Sulfotelmatobacter</taxon>
    </lineage>
</organism>
<dbReference type="AlphaFoldDB" id="A0A2U3KKJ9"/>
<gene>
    <name evidence="1" type="ORF">SBA1_30033</name>
</gene>
<dbReference type="PANTHER" id="PTHR38663:SF1">
    <property type="entry name" value="L-ORNITHINE N(5)-MONOOXYGENASE"/>
    <property type="match status" value="1"/>
</dbReference>
<evidence type="ECO:0000313" key="1">
    <source>
        <dbReference type="EMBL" id="SPF40182.1"/>
    </source>
</evidence>
<dbReference type="EMBL" id="OMOD01000122">
    <property type="protein sequence ID" value="SPF40182.1"/>
    <property type="molecule type" value="Genomic_DNA"/>
</dbReference>
<proteinExistence type="predicted"/>
<accession>A0A2U3KKJ9</accession>
<reference evidence="2" key="1">
    <citation type="submission" date="2018-02" db="EMBL/GenBank/DDBJ databases">
        <authorList>
            <person name="Hausmann B."/>
        </authorList>
    </citation>
    <scope>NUCLEOTIDE SEQUENCE [LARGE SCALE GENOMIC DNA]</scope>
    <source>
        <strain evidence="2">Peat soil MAG SbA1</strain>
    </source>
</reference>
<name>A0A2U3KKJ9_9BACT</name>
<evidence type="ECO:0000313" key="2">
    <source>
        <dbReference type="Proteomes" id="UP000238701"/>
    </source>
</evidence>
<dbReference type="Gene3D" id="3.50.50.60">
    <property type="entry name" value="FAD/NAD(P)-binding domain"/>
    <property type="match status" value="1"/>
</dbReference>
<sequence length="379" mass="41614">MDSWRSHMPKGMLLKSDGFASNISDPKGHFTLGKFCAERGIPYADTGTPVRLETFTEYGLAFKERVVPELEDKLVINIEHTPEGYLLRLDDGKLVKARRVVLAVGITHFEYVPDVLAHLPAEYLSHSARHSEPGVYSGRNVVVIGGGSSALDWAGLLHEAGVNVQLVARQTSLKFHGKPTGKPRSLWRRIQKPKTGLGPGWRSSFYANAPALFHHLPESLRLEIVQRTLGPSGGWFIKDKVMGKVPLWLGYTIENAEVQGRQVHLRLRAQDGTAKEILADHIIAATGYKVDLERLTFLSPDIRSKVKTVKNTPVLSTTFESSVPGLYFVGIAAANSFGPVMRFAFGAEFAARTIARAISKSPYRDAVSDSVSSVATTAR</sequence>
<protein>
    <recommendedName>
        <fullName evidence="3">Oxidoreductase</fullName>
    </recommendedName>
</protein>
<dbReference type="Pfam" id="PF13738">
    <property type="entry name" value="Pyr_redox_3"/>
    <property type="match status" value="1"/>
</dbReference>
<dbReference type="PANTHER" id="PTHR38663">
    <property type="match status" value="1"/>
</dbReference>
<evidence type="ECO:0008006" key="3">
    <source>
        <dbReference type="Google" id="ProtNLM"/>
    </source>
</evidence>
<dbReference type="SUPFAM" id="SSF51905">
    <property type="entry name" value="FAD/NAD(P)-binding domain"/>
    <property type="match status" value="1"/>
</dbReference>